<evidence type="ECO:0000313" key="3">
    <source>
        <dbReference type="Proteomes" id="UP001479436"/>
    </source>
</evidence>
<proteinExistence type="predicted"/>
<evidence type="ECO:0000313" key="2">
    <source>
        <dbReference type="EMBL" id="KAK9765943.1"/>
    </source>
</evidence>
<comment type="caution">
    <text evidence="2">The sequence shown here is derived from an EMBL/GenBank/DDBJ whole genome shotgun (WGS) entry which is preliminary data.</text>
</comment>
<feature type="domain" description="Cyclin C-terminal" evidence="1">
    <location>
        <begin position="2"/>
        <end position="60"/>
    </location>
</feature>
<accession>A0ABR2WWP3</accession>
<dbReference type="SUPFAM" id="SSF47954">
    <property type="entry name" value="Cyclin-like"/>
    <property type="match status" value="1"/>
</dbReference>
<protein>
    <submittedName>
        <fullName evidence="2">G2/mitotic-specific cyclin</fullName>
    </submittedName>
</protein>
<evidence type="ECO:0000259" key="1">
    <source>
        <dbReference type="Pfam" id="PF02984"/>
    </source>
</evidence>
<sequence>MTMLGKTTWTLTHQHYSGFEEEMLLPCARELLKRLETPNQHMGIYTKYADSSYMNASKFVAEYLSIHKDDL</sequence>
<organism evidence="2 3">
    <name type="scientific">Basidiobolus ranarum</name>
    <dbReference type="NCBI Taxonomy" id="34480"/>
    <lineage>
        <taxon>Eukaryota</taxon>
        <taxon>Fungi</taxon>
        <taxon>Fungi incertae sedis</taxon>
        <taxon>Zoopagomycota</taxon>
        <taxon>Entomophthoromycotina</taxon>
        <taxon>Basidiobolomycetes</taxon>
        <taxon>Basidiobolales</taxon>
        <taxon>Basidiobolaceae</taxon>
        <taxon>Basidiobolus</taxon>
    </lineage>
</organism>
<keyword evidence="3" id="KW-1185">Reference proteome</keyword>
<dbReference type="EMBL" id="JASJQH010000206">
    <property type="protein sequence ID" value="KAK9765943.1"/>
    <property type="molecule type" value="Genomic_DNA"/>
</dbReference>
<dbReference type="Proteomes" id="UP001479436">
    <property type="component" value="Unassembled WGS sequence"/>
</dbReference>
<name>A0ABR2WWP3_9FUNG</name>
<dbReference type="Pfam" id="PF02984">
    <property type="entry name" value="Cyclin_C"/>
    <property type="match status" value="1"/>
</dbReference>
<dbReference type="Gene3D" id="1.10.472.10">
    <property type="entry name" value="Cyclin-like"/>
    <property type="match status" value="1"/>
</dbReference>
<dbReference type="InterPro" id="IPR036915">
    <property type="entry name" value="Cyclin-like_sf"/>
</dbReference>
<dbReference type="InterPro" id="IPR004367">
    <property type="entry name" value="Cyclin_C-dom"/>
</dbReference>
<gene>
    <name evidence="2" type="primary">CLB2_3</name>
    <name evidence="2" type="ORF">K7432_005321</name>
</gene>
<reference evidence="2 3" key="1">
    <citation type="submission" date="2023-04" db="EMBL/GenBank/DDBJ databases">
        <title>Genome of Basidiobolus ranarum AG-B5.</title>
        <authorList>
            <person name="Stajich J.E."/>
            <person name="Carter-House D."/>
            <person name="Gryganskyi A."/>
        </authorList>
    </citation>
    <scope>NUCLEOTIDE SEQUENCE [LARGE SCALE GENOMIC DNA]</scope>
    <source>
        <strain evidence="2 3">AG-B5</strain>
    </source>
</reference>